<sequence length="304" mass="36177">MNQDRDFHSLCARLEIIQFNAQEKKSLDILRENRMFDILQGLTDNPKYNGFVEDLSTITHFCNGHNVDLFLEEKQDIIEDSLKNGDSYVEQLHAFDFSHMQPEMFICAKEILTIIFQRAQYIQYSQIQYHNYQRYVKTTITYVPNNDIQTIIVRIITENRNDNQIGSYPDYFLNNFNNSPERRIYDTKCNEIKDALLHRSNLSSILSKKRNEYMEIYEKMNKRNPPSYKIIIELIKNIRLDDKIKSYCEIAIKNHRTILNAELEESPFDNVYLLDYYPIGVTVNNQYDGNDRINIIYNFPQKTV</sequence>
<proteinExistence type="predicted"/>
<name>A0A3G4ZRH6_9VIRU</name>
<gene>
    <name evidence="1" type="ORF">Dasosvirus4_18</name>
</gene>
<reference evidence="1" key="1">
    <citation type="submission" date="2018-10" db="EMBL/GenBank/DDBJ databases">
        <title>Hidden diversity of soil giant viruses.</title>
        <authorList>
            <person name="Schulz F."/>
            <person name="Alteio L."/>
            <person name="Goudeau D."/>
            <person name="Ryan E.M."/>
            <person name="Malmstrom R.R."/>
            <person name="Blanchard J."/>
            <person name="Woyke T."/>
        </authorList>
    </citation>
    <scope>NUCLEOTIDE SEQUENCE</scope>
    <source>
        <strain evidence="1">DSV1</strain>
    </source>
</reference>
<accession>A0A3G4ZRH6</accession>
<dbReference type="EMBL" id="MK072045">
    <property type="protein sequence ID" value="AYV77497.1"/>
    <property type="molecule type" value="Genomic_DNA"/>
</dbReference>
<protein>
    <submittedName>
        <fullName evidence="1">Uncharacterized protein</fullName>
    </submittedName>
</protein>
<evidence type="ECO:0000313" key="1">
    <source>
        <dbReference type="EMBL" id="AYV77497.1"/>
    </source>
</evidence>
<organism evidence="1">
    <name type="scientific">Dasosvirus sp</name>
    <dbReference type="NCBI Taxonomy" id="2487764"/>
    <lineage>
        <taxon>Viruses</taxon>
        <taxon>Varidnaviria</taxon>
        <taxon>Bamfordvirae</taxon>
        <taxon>Nucleocytoviricota</taxon>
        <taxon>Megaviricetes</taxon>
        <taxon>Imitervirales</taxon>
        <taxon>Mimiviridae</taxon>
        <taxon>Klosneuvirinae</taxon>
    </lineage>
</organism>